<reference evidence="2 3" key="1">
    <citation type="submission" date="2015-11" db="EMBL/GenBank/DDBJ databases">
        <title>Genomic analysis of 38 Legionella species identifies large and diverse effector repertoires.</title>
        <authorList>
            <person name="Burstein D."/>
            <person name="Amaro F."/>
            <person name="Zusman T."/>
            <person name="Lifshitz Z."/>
            <person name="Cohen O."/>
            <person name="Gilbert J.A."/>
            <person name="Pupko T."/>
            <person name="Shuman H.A."/>
            <person name="Segal G."/>
        </authorList>
    </citation>
    <scope>NUCLEOTIDE SEQUENCE [LARGE SCALE GENOMIC DNA]</scope>
    <source>
        <strain evidence="2 3">ATCC 49508</strain>
    </source>
</reference>
<dbReference type="PANTHER" id="PTHR33383:SF1">
    <property type="entry name" value="MEMBRANE PROTEIN INSERTION EFFICIENCY FACTOR-RELATED"/>
    <property type="match status" value="1"/>
</dbReference>
<dbReference type="NCBIfam" id="TIGR00278">
    <property type="entry name" value="membrane protein insertion efficiency factor YidD"/>
    <property type="match status" value="1"/>
</dbReference>
<dbReference type="GO" id="GO:0005886">
    <property type="term" value="C:plasma membrane"/>
    <property type="evidence" value="ECO:0007669"/>
    <property type="project" value="UniProtKB-SubCell"/>
</dbReference>
<dbReference type="Proteomes" id="UP000054662">
    <property type="component" value="Unassembled WGS sequence"/>
</dbReference>
<evidence type="ECO:0000313" key="3">
    <source>
        <dbReference type="Proteomes" id="UP000054662"/>
    </source>
</evidence>
<dbReference type="InterPro" id="IPR002696">
    <property type="entry name" value="Membr_insert_effic_factor_YidD"/>
</dbReference>
<dbReference type="OrthoDB" id="9801753at2"/>
<dbReference type="HAMAP" id="MF_00386">
    <property type="entry name" value="UPF0161_YidD"/>
    <property type="match status" value="1"/>
</dbReference>
<keyword evidence="1" id="KW-0472">Membrane</keyword>
<dbReference type="PATRIC" id="fig|45076.6.peg.1307"/>
<proteinExistence type="inferred from homology"/>
<evidence type="ECO:0000313" key="2">
    <source>
        <dbReference type="EMBL" id="KTD79682.1"/>
    </source>
</evidence>
<dbReference type="SMART" id="SM01234">
    <property type="entry name" value="Haemolytic"/>
    <property type="match status" value="1"/>
</dbReference>
<dbReference type="Pfam" id="PF01809">
    <property type="entry name" value="YidD"/>
    <property type="match status" value="1"/>
</dbReference>
<dbReference type="RefSeq" id="WP_083501580.1">
    <property type="nucleotide sequence ID" value="NZ_CBCRUR010000001.1"/>
</dbReference>
<evidence type="ECO:0000256" key="1">
    <source>
        <dbReference type="HAMAP-Rule" id="MF_00386"/>
    </source>
</evidence>
<comment type="similarity">
    <text evidence="1">Belongs to the UPF0161 family.</text>
</comment>
<comment type="caution">
    <text evidence="2">The sequence shown here is derived from an EMBL/GenBank/DDBJ whole genome shotgun (WGS) entry which is preliminary data.</text>
</comment>
<keyword evidence="1" id="KW-1003">Cell membrane</keyword>
<organism evidence="2 3">
    <name type="scientific">Legionella worsleiensis</name>
    <dbReference type="NCBI Taxonomy" id="45076"/>
    <lineage>
        <taxon>Bacteria</taxon>
        <taxon>Pseudomonadati</taxon>
        <taxon>Pseudomonadota</taxon>
        <taxon>Gammaproteobacteria</taxon>
        <taxon>Legionellales</taxon>
        <taxon>Legionellaceae</taxon>
        <taxon>Legionella</taxon>
    </lineage>
</organism>
<comment type="function">
    <text evidence="1">Could be involved in insertion of integral membrane proteins into the membrane.</text>
</comment>
<name>A0A0W1AED1_9GAMM</name>
<gene>
    <name evidence="2" type="primary">yidD</name>
    <name evidence="2" type="ORF">Lwor_1196</name>
</gene>
<dbReference type="EMBL" id="LNZC01000012">
    <property type="protein sequence ID" value="KTD79682.1"/>
    <property type="molecule type" value="Genomic_DNA"/>
</dbReference>
<keyword evidence="3" id="KW-1185">Reference proteome</keyword>
<dbReference type="STRING" id="45076.Lwor_1196"/>
<dbReference type="AlphaFoldDB" id="A0A0W1AED1"/>
<accession>A0A0W1AED1</accession>
<sequence length="82" mass="9380">MGKTKVILRQIVCIPIKLYQFLIAPLIKPCCRYYPSCSQYTESAIKQLGVTKGIWMGLKRILRCHPWSPGGYDPVLPNDEKL</sequence>
<protein>
    <recommendedName>
        <fullName evidence="1">Putative membrane protein insertion efficiency factor</fullName>
    </recommendedName>
</protein>
<dbReference type="PANTHER" id="PTHR33383">
    <property type="entry name" value="MEMBRANE PROTEIN INSERTION EFFICIENCY FACTOR-RELATED"/>
    <property type="match status" value="1"/>
</dbReference>
<comment type="subcellular location">
    <subcellularLocation>
        <location evidence="1">Cell membrane</location>
        <topology evidence="1">Peripheral membrane protein</topology>
        <orientation evidence="1">Cytoplasmic side</orientation>
    </subcellularLocation>
</comment>